<dbReference type="FunFam" id="3.30.420.100:FF:000002">
    <property type="entry name" value="60S ribosomal protein L5"/>
    <property type="match status" value="1"/>
</dbReference>
<dbReference type="GO" id="GO:1990904">
    <property type="term" value="C:ribonucleoprotein complex"/>
    <property type="evidence" value="ECO:0007669"/>
    <property type="project" value="UniProtKB-KW"/>
</dbReference>
<dbReference type="Pfam" id="PF17144">
    <property type="entry name" value="Ribosomal_L5e"/>
    <property type="match status" value="1"/>
</dbReference>
<dbReference type="GO" id="GO:0006412">
    <property type="term" value="P:translation"/>
    <property type="evidence" value="ECO:0007669"/>
    <property type="project" value="InterPro"/>
</dbReference>
<dbReference type="GO" id="GO:0008097">
    <property type="term" value="F:5S rRNA binding"/>
    <property type="evidence" value="ECO:0007669"/>
    <property type="project" value="InterPro"/>
</dbReference>
<comment type="similarity">
    <text evidence="2">Belongs to the universal ribosomal protein uL18 family.</text>
</comment>
<evidence type="ECO:0000256" key="3">
    <source>
        <dbReference type="ARBA" id="ARBA00022490"/>
    </source>
</evidence>
<keyword evidence="5 8" id="KW-0689">Ribosomal protein</keyword>
<proteinExistence type="inferred from homology"/>
<dbReference type="InterPro" id="IPR005485">
    <property type="entry name" value="Rbsml_uL18_euk_arch"/>
</dbReference>
<feature type="domain" description="Large ribosomal subunit protein uL18 C-terminal eukaryotes" evidence="7">
    <location>
        <begin position="242"/>
        <end position="298"/>
    </location>
</feature>
<gene>
    <name evidence="8" type="primary">RPL5</name>
    <name evidence="8" type="ORF">MEQU1_001344</name>
</gene>
<dbReference type="Gene3D" id="3.40.50.1240">
    <property type="entry name" value="Phosphoglycerate mutase-like"/>
    <property type="match status" value="2"/>
</dbReference>
<evidence type="ECO:0000256" key="6">
    <source>
        <dbReference type="ARBA" id="ARBA00023274"/>
    </source>
</evidence>
<dbReference type="GO" id="GO:0005737">
    <property type="term" value="C:cytoplasm"/>
    <property type="evidence" value="ECO:0007669"/>
    <property type="project" value="UniProtKB-SubCell"/>
</dbReference>
<keyword evidence="4" id="KW-0378">Hydrolase</keyword>
<dbReference type="InterPro" id="IPR033379">
    <property type="entry name" value="Acid_Pase_AS"/>
</dbReference>
<dbReference type="SUPFAM" id="SSF53254">
    <property type="entry name" value="Phosphoglycerate mutase-like"/>
    <property type="match status" value="2"/>
</dbReference>
<keyword evidence="6" id="KW-0687">Ribonucleoprotein</keyword>
<dbReference type="SUPFAM" id="SSF53137">
    <property type="entry name" value="Translational machinery components"/>
    <property type="match status" value="1"/>
</dbReference>
<comment type="subcellular location">
    <subcellularLocation>
        <location evidence="1">Cytoplasm</location>
    </subcellularLocation>
</comment>
<evidence type="ECO:0000313" key="9">
    <source>
        <dbReference type="Proteomes" id="UP001214415"/>
    </source>
</evidence>
<dbReference type="GO" id="GO:0003735">
    <property type="term" value="F:structural constituent of ribosome"/>
    <property type="evidence" value="ECO:0007669"/>
    <property type="project" value="InterPro"/>
</dbReference>
<evidence type="ECO:0000313" key="8">
    <source>
        <dbReference type="EMBL" id="WFD22669.1"/>
    </source>
</evidence>
<dbReference type="InterPro" id="IPR057268">
    <property type="entry name" value="Ribosomal_L18"/>
</dbReference>
<dbReference type="CDD" id="cd00432">
    <property type="entry name" value="Ribosomal_L18_L5e"/>
    <property type="match status" value="1"/>
</dbReference>
<dbReference type="Proteomes" id="UP001214415">
    <property type="component" value="Chromosome 2"/>
</dbReference>
<name>A0AAF0ECI2_9BASI</name>
<dbReference type="PROSITE" id="PS00616">
    <property type="entry name" value="HIS_ACID_PHOSPHAT_1"/>
    <property type="match status" value="1"/>
</dbReference>
<dbReference type="Gene3D" id="3.30.420.100">
    <property type="match status" value="1"/>
</dbReference>
<dbReference type="InterPro" id="IPR000560">
    <property type="entry name" value="His_Pase_clade-2"/>
</dbReference>
<organism evidence="8 9">
    <name type="scientific">Malassezia equina</name>
    <dbReference type="NCBI Taxonomy" id="1381935"/>
    <lineage>
        <taxon>Eukaryota</taxon>
        <taxon>Fungi</taxon>
        <taxon>Dikarya</taxon>
        <taxon>Basidiomycota</taxon>
        <taxon>Ustilaginomycotina</taxon>
        <taxon>Malasseziomycetes</taxon>
        <taxon>Malasseziales</taxon>
        <taxon>Malasseziaceae</taxon>
        <taxon>Malassezia</taxon>
    </lineage>
</organism>
<dbReference type="EMBL" id="CP119901">
    <property type="protein sequence ID" value="WFD22669.1"/>
    <property type="molecule type" value="Genomic_DNA"/>
</dbReference>
<reference evidence="8" key="1">
    <citation type="submission" date="2023-03" db="EMBL/GenBank/DDBJ databases">
        <title>Mating type loci evolution in Malassezia.</title>
        <authorList>
            <person name="Coelho M.A."/>
        </authorList>
    </citation>
    <scope>NUCLEOTIDE SEQUENCE</scope>
    <source>
        <strain evidence="8">CBS 12830</strain>
    </source>
</reference>
<evidence type="ECO:0000256" key="4">
    <source>
        <dbReference type="ARBA" id="ARBA00022801"/>
    </source>
</evidence>
<dbReference type="Pfam" id="PF00328">
    <property type="entry name" value="His_Phos_2"/>
    <property type="match status" value="2"/>
</dbReference>
<dbReference type="CDD" id="cd07061">
    <property type="entry name" value="HP_HAP_like"/>
    <property type="match status" value="2"/>
</dbReference>
<keyword evidence="9" id="KW-1185">Reference proteome</keyword>
<dbReference type="GO" id="GO:0003993">
    <property type="term" value="F:acid phosphatase activity"/>
    <property type="evidence" value="ECO:0007669"/>
    <property type="project" value="TreeGrafter"/>
</dbReference>
<evidence type="ECO:0000259" key="7">
    <source>
        <dbReference type="Pfam" id="PF14204"/>
    </source>
</evidence>
<accession>A0AAF0ECI2</accession>
<dbReference type="Pfam" id="PF14204">
    <property type="entry name" value="Ribosomal_L18_c"/>
    <property type="match status" value="1"/>
</dbReference>
<keyword evidence="3" id="KW-0963">Cytoplasm</keyword>
<dbReference type="InterPro" id="IPR025607">
    <property type="entry name" value="Ribosomal_uL18_C_euk"/>
</dbReference>
<evidence type="ECO:0000256" key="5">
    <source>
        <dbReference type="ARBA" id="ARBA00022980"/>
    </source>
</evidence>
<dbReference type="InterPro" id="IPR029033">
    <property type="entry name" value="His_PPase_superfam"/>
</dbReference>
<dbReference type="PANTHER" id="PTHR20963">
    <property type="entry name" value="MULTIPLE INOSITOL POLYPHOSPHATE PHOSPHATASE-RELATED"/>
    <property type="match status" value="1"/>
</dbReference>
<sequence length="1327" mass="151345">MLTLGQPFTKTVKSDSYFSRYQVKYRRRREGKTDYYARKRLVAQFKNKYNAPKYRLVVRFSNRFVTCQIVHAKIQGDCVLAHASSRELPRYGIKHGLSNWTAAYATGLLVARRALKKLGLDEKYPGQEEPDGELVHTEPLGDDEPRPFKCYLDVGLKRTSTGSRVFGAMKGASDGGIFIPHNERRFPGYDVESKELDADLLRNYIFGGHVAEFMESLEEEDDERFKKHFSSYLADDIGSEDIEEIYEKAYEAIREDPDFQPTEKSKDWAAESKKYKQPKLTYEQRKARVQEKIAAFQQEFNVDADPGYTWYAGQVASGARPFLAQESRINSTSDNHGSAIELRWLPKEAAKDNATSDDIFRNLGTSSPYHPALDLFPETIPYQSIPPQCKIEQVHLVYRHGARNPTYEFKEGPGKFGKRVAHAKATQQFHATGDLAFLHHWNYSLGLAKLVNQGAQDMFMAGSHAYYQYGALLDQANHKPVVRTTSQSRMLDSARYWTLGFFGWDAPKKVHLEVLTEGKHKNSTLSPKYACKNARKKRFKMGHGMSSEWNSIFLPPVVQRLQPMLRGMNLTQEDILGMMSACAYETVGLGYSEFCRLFTKSEWESYEYSVDLSFQGDHGFMSPTGKAQGIGWVTEFKHRLLHKPFEGPWTSQNATVNTNPTYFPVDQPFYVDFTHDTVLTGILTALNTTHFVEFLDPKQPNPRRKYRASHVTPFAARLVFEVLGCDEETWIRMKLNEAIIPLNQDQGCPARNDGLCPLDDFVKHLERVYDESMYQMSCFGKNGTDFFVSGPVRQGVPSPIAQLVSLLVATYVSADKVYWGNVTGTSDKLFPTNVGFYSDQVPGGPPFNAMADSLGSDHLSSVEMRWVPKGENKSRNSWKELWFNLGDMSPYHPATELFPDMVQYSAVPKQCSIKQVHILHRHGAEYPDKGHKSGPGNFGKKIKEQRKKGELKVTGELSFLNDWDYDLGQKILTHYGSDELFSSGVKHYYDYAKLLDGFKGKPVFRTTSHSRVLDSSRYFALGFFGWDAPSKYHLEVLTEEDYQNNTLAPKNACRNADNDDFSYSGYLSSQWQPIYLEAPRKRLQKSISSMNLTHTDVYNMMLNCPYLTSGMGYSNFCQLFTAEEWRNFEYDQDIQTYGDHGFMNPTARAQGVPFVQDLTARLLKKRFTGPVTAQNMTLNLNSTYTPLDQPLYADFSHHSVITGIMTALNLTQFKDWLDPTKPNPHRKYRTSHVTPLAMRMVWEVMDCDKEEYIRLKLNDVVYPLDESNGCQKRKDGLCKLSDYAHYLTNHAYKASKFDLVCFGKNQTDFTLTGPVTDGVVPDKDIHA</sequence>
<dbReference type="HAMAP" id="MF_01337_A">
    <property type="entry name" value="Ribosomal_uL18_A"/>
    <property type="match status" value="1"/>
</dbReference>
<evidence type="ECO:0000256" key="2">
    <source>
        <dbReference type="ARBA" id="ARBA00007116"/>
    </source>
</evidence>
<dbReference type="PRINTS" id="PR00058">
    <property type="entry name" value="RIBOSOMALL5"/>
</dbReference>
<dbReference type="PANTHER" id="PTHR20963:SF42">
    <property type="entry name" value="PHOSPHOGLYCERATE MUTASE-LIKE PROTEIN"/>
    <property type="match status" value="1"/>
</dbReference>
<protein>
    <submittedName>
        <fullName evidence="8">60S ribosomal protein L5</fullName>
    </submittedName>
</protein>
<dbReference type="GO" id="GO:0005840">
    <property type="term" value="C:ribosome"/>
    <property type="evidence" value="ECO:0007669"/>
    <property type="project" value="UniProtKB-KW"/>
</dbReference>
<evidence type="ECO:0000256" key="1">
    <source>
        <dbReference type="ARBA" id="ARBA00004496"/>
    </source>
</evidence>